<reference evidence="2 3" key="1">
    <citation type="journal article" date="2023" name="Nucleic Acids Res.">
        <title>The hologenome of Daphnia magna reveals possible DNA methylation and microbiome-mediated evolution of the host genome.</title>
        <authorList>
            <person name="Chaturvedi A."/>
            <person name="Li X."/>
            <person name="Dhandapani V."/>
            <person name="Marshall H."/>
            <person name="Kissane S."/>
            <person name="Cuenca-Cambronero M."/>
            <person name="Asole G."/>
            <person name="Calvet F."/>
            <person name="Ruiz-Romero M."/>
            <person name="Marangio P."/>
            <person name="Guigo R."/>
            <person name="Rago D."/>
            <person name="Mirbahai L."/>
            <person name="Eastwood N."/>
            <person name="Colbourne J.K."/>
            <person name="Zhou J."/>
            <person name="Mallon E."/>
            <person name="Orsini L."/>
        </authorList>
    </citation>
    <scope>NUCLEOTIDE SEQUENCE [LARGE SCALE GENOMIC DNA]</scope>
    <source>
        <strain evidence="2">LRV0_1</strain>
    </source>
</reference>
<evidence type="ECO:0000313" key="2">
    <source>
        <dbReference type="EMBL" id="KAK4022961.1"/>
    </source>
</evidence>
<dbReference type="Proteomes" id="UP001234178">
    <property type="component" value="Unassembled WGS sequence"/>
</dbReference>
<keyword evidence="3" id="KW-1185">Reference proteome</keyword>
<protein>
    <submittedName>
        <fullName evidence="2">Uncharacterized protein</fullName>
    </submittedName>
</protein>
<name>A0ABR0ACV3_9CRUS</name>
<proteinExistence type="predicted"/>
<dbReference type="EMBL" id="JAOYFB010000037">
    <property type="protein sequence ID" value="KAK4022961.1"/>
    <property type="molecule type" value="Genomic_DNA"/>
</dbReference>
<evidence type="ECO:0000313" key="3">
    <source>
        <dbReference type="Proteomes" id="UP001234178"/>
    </source>
</evidence>
<accession>A0ABR0ACV3</accession>
<evidence type="ECO:0000256" key="1">
    <source>
        <dbReference type="SAM" id="MobiDB-lite"/>
    </source>
</evidence>
<feature type="compositionally biased region" description="Basic residues" evidence="1">
    <location>
        <begin position="126"/>
        <end position="137"/>
    </location>
</feature>
<sequence>MITLKLNLSKVRKTCRKLLTKARKDGKLYAEDSDGVSFSLHISISTAKFCTRREAKRESHQRARVNHLLLLPDCFSHNLRSCANNNSNQPNLPELLYCRQDKKRKVTMEEIDNMARITIKQGGKMFSKKKKKKKKRGSAASDREEGNSHAIPFAYTIHIKYNENSI</sequence>
<feature type="region of interest" description="Disordered" evidence="1">
    <location>
        <begin position="122"/>
        <end position="146"/>
    </location>
</feature>
<organism evidence="2 3">
    <name type="scientific">Daphnia magna</name>
    <dbReference type="NCBI Taxonomy" id="35525"/>
    <lineage>
        <taxon>Eukaryota</taxon>
        <taxon>Metazoa</taxon>
        <taxon>Ecdysozoa</taxon>
        <taxon>Arthropoda</taxon>
        <taxon>Crustacea</taxon>
        <taxon>Branchiopoda</taxon>
        <taxon>Diplostraca</taxon>
        <taxon>Cladocera</taxon>
        <taxon>Anomopoda</taxon>
        <taxon>Daphniidae</taxon>
        <taxon>Daphnia</taxon>
    </lineage>
</organism>
<comment type="caution">
    <text evidence="2">The sequence shown here is derived from an EMBL/GenBank/DDBJ whole genome shotgun (WGS) entry which is preliminary data.</text>
</comment>
<gene>
    <name evidence="2" type="ORF">OUZ56_008403</name>
</gene>